<keyword evidence="6 7" id="KW-0408">Iron</keyword>
<dbReference type="GO" id="GO:0005506">
    <property type="term" value="F:iron ion binding"/>
    <property type="evidence" value="ECO:0007669"/>
    <property type="project" value="UniProtKB-UniRule"/>
</dbReference>
<accession>A0A951U3U6</accession>
<dbReference type="Proteomes" id="UP000707356">
    <property type="component" value="Unassembled WGS sequence"/>
</dbReference>
<dbReference type="PANTHER" id="PTHR41536:SF1">
    <property type="entry name" value="PKHD-TYPE HYDROXYLASE YBIX"/>
    <property type="match status" value="1"/>
</dbReference>
<dbReference type="InterPro" id="IPR005123">
    <property type="entry name" value="Oxoglu/Fe-dep_dioxygenase_dom"/>
</dbReference>
<feature type="binding site" evidence="7">
    <location>
        <position position="164"/>
    </location>
    <ligand>
        <name>2-oxoglutarate</name>
        <dbReference type="ChEBI" id="CHEBI:16810"/>
    </ligand>
</feature>
<evidence type="ECO:0000256" key="5">
    <source>
        <dbReference type="ARBA" id="ARBA00023002"/>
    </source>
</evidence>
<evidence type="ECO:0000313" key="10">
    <source>
        <dbReference type="Proteomes" id="UP000707356"/>
    </source>
</evidence>
<name>A0A951U3U6_9CYAN</name>
<organism evidence="9 10">
    <name type="scientific">Pegethrix bostrychoides GSE-TBD4-15B</name>
    <dbReference type="NCBI Taxonomy" id="2839662"/>
    <lineage>
        <taxon>Bacteria</taxon>
        <taxon>Bacillati</taxon>
        <taxon>Cyanobacteriota</taxon>
        <taxon>Cyanophyceae</taxon>
        <taxon>Oculatellales</taxon>
        <taxon>Oculatellaceae</taxon>
        <taxon>Pegethrix</taxon>
    </lineage>
</organism>
<dbReference type="SMART" id="SM00702">
    <property type="entry name" value="P4Hc"/>
    <property type="match status" value="1"/>
</dbReference>
<evidence type="ECO:0000256" key="4">
    <source>
        <dbReference type="ARBA" id="ARBA00022964"/>
    </source>
</evidence>
<dbReference type="Gene3D" id="4.10.860.20">
    <property type="entry name" value="Rabenosyn, Rab binding domain"/>
    <property type="match status" value="1"/>
</dbReference>
<feature type="binding site" evidence="7">
    <location>
        <position position="95"/>
    </location>
    <ligand>
        <name>Fe cation</name>
        <dbReference type="ChEBI" id="CHEBI:24875"/>
    </ligand>
</feature>
<dbReference type="AlphaFoldDB" id="A0A951U3U6"/>
<dbReference type="GO" id="GO:0006879">
    <property type="term" value="P:intracellular iron ion homeostasis"/>
    <property type="evidence" value="ECO:0007669"/>
    <property type="project" value="TreeGrafter"/>
</dbReference>
<dbReference type="NCBIfam" id="NF003975">
    <property type="entry name" value="PRK05467.1-4"/>
    <property type="match status" value="1"/>
</dbReference>
<dbReference type="EMBL" id="JAHHHV010000020">
    <property type="protein sequence ID" value="MBW4464746.1"/>
    <property type="molecule type" value="Genomic_DNA"/>
</dbReference>
<dbReference type="PANTHER" id="PTHR41536">
    <property type="entry name" value="PKHD-TYPE HYDROXYLASE YBIX"/>
    <property type="match status" value="1"/>
</dbReference>
<dbReference type="GO" id="GO:0006974">
    <property type="term" value="P:DNA damage response"/>
    <property type="evidence" value="ECO:0007669"/>
    <property type="project" value="TreeGrafter"/>
</dbReference>
<protein>
    <submittedName>
        <fullName evidence="9">Fe2+-dependent dioxygenase</fullName>
    </submittedName>
</protein>
<dbReference type="GO" id="GO:0031418">
    <property type="term" value="F:L-ascorbic acid binding"/>
    <property type="evidence" value="ECO:0007669"/>
    <property type="project" value="UniProtKB-KW"/>
</dbReference>
<reference evidence="9" key="1">
    <citation type="submission" date="2021-05" db="EMBL/GenBank/DDBJ databases">
        <authorList>
            <person name="Pietrasiak N."/>
            <person name="Ward R."/>
            <person name="Stajich J.E."/>
            <person name="Kurbessoian T."/>
        </authorList>
    </citation>
    <scope>NUCLEOTIDE SEQUENCE</scope>
    <source>
        <strain evidence="9">GSE-TBD4-15B</strain>
    </source>
</reference>
<evidence type="ECO:0000256" key="1">
    <source>
        <dbReference type="ARBA" id="ARBA00001961"/>
    </source>
</evidence>
<dbReference type="NCBIfam" id="NF003974">
    <property type="entry name" value="PRK05467.1-3"/>
    <property type="match status" value="1"/>
</dbReference>
<keyword evidence="2 7" id="KW-0479">Metal-binding</keyword>
<feature type="binding site" evidence="7">
    <location>
        <position position="97"/>
    </location>
    <ligand>
        <name>Fe cation</name>
        <dbReference type="ChEBI" id="CHEBI:24875"/>
    </ligand>
</feature>
<dbReference type="PROSITE" id="PS51471">
    <property type="entry name" value="FE2OG_OXY"/>
    <property type="match status" value="1"/>
</dbReference>
<dbReference type="GO" id="GO:0016706">
    <property type="term" value="F:2-oxoglutarate-dependent dioxygenase activity"/>
    <property type="evidence" value="ECO:0007669"/>
    <property type="project" value="UniProtKB-UniRule"/>
</dbReference>
<evidence type="ECO:0000313" key="9">
    <source>
        <dbReference type="EMBL" id="MBW4464746.1"/>
    </source>
</evidence>
<proteinExistence type="inferred from homology"/>
<feature type="binding site" evidence="7">
    <location>
        <position position="154"/>
    </location>
    <ligand>
        <name>Fe cation</name>
        <dbReference type="ChEBI" id="CHEBI:24875"/>
    </ligand>
</feature>
<comment type="cofactor">
    <cofactor evidence="7">
        <name>Fe(2+)</name>
        <dbReference type="ChEBI" id="CHEBI:29033"/>
    </cofactor>
    <text evidence="7">Binds 1 Fe(2+) ion per subunit.</text>
</comment>
<keyword evidence="3 7" id="KW-0847">Vitamin C</keyword>
<gene>
    <name evidence="9" type="ORF">KME07_04810</name>
</gene>
<keyword evidence="5 7" id="KW-0560">Oxidoreductase</keyword>
<reference evidence="9" key="2">
    <citation type="journal article" date="2022" name="Microbiol. Resour. Announc.">
        <title>Metagenome Sequencing to Explore Phylogenomics of Terrestrial Cyanobacteria.</title>
        <authorList>
            <person name="Ward R.D."/>
            <person name="Stajich J.E."/>
            <person name="Johansen J.R."/>
            <person name="Huntemann M."/>
            <person name="Clum A."/>
            <person name="Foster B."/>
            <person name="Foster B."/>
            <person name="Roux S."/>
            <person name="Palaniappan K."/>
            <person name="Varghese N."/>
            <person name="Mukherjee S."/>
            <person name="Reddy T.B.K."/>
            <person name="Daum C."/>
            <person name="Copeland A."/>
            <person name="Chen I.A."/>
            <person name="Ivanova N.N."/>
            <person name="Kyrpides N.C."/>
            <person name="Shapiro N."/>
            <person name="Eloe-Fadrosh E.A."/>
            <person name="Pietrasiak N."/>
        </authorList>
    </citation>
    <scope>NUCLEOTIDE SEQUENCE</scope>
    <source>
        <strain evidence="9">GSE-TBD4-15B</strain>
    </source>
</reference>
<evidence type="ECO:0000256" key="3">
    <source>
        <dbReference type="ARBA" id="ARBA00022896"/>
    </source>
</evidence>
<evidence type="ECO:0000256" key="6">
    <source>
        <dbReference type="ARBA" id="ARBA00023004"/>
    </source>
</evidence>
<dbReference type="Pfam" id="PF13640">
    <property type="entry name" value="2OG-FeII_Oxy_3"/>
    <property type="match status" value="1"/>
</dbReference>
<dbReference type="InterPro" id="IPR006620">
    <property type="entry name" value="Pro_4_hyd_alph"/>
</dbReference>
<dbReference type="Pfam" id="PF18331">
    <property type="entry name" value="PKHD_C"/>
    <property type="match status" value="1"/>
</dbReference>
<keyword evidence="4 7" id="KW-0223">Dioxygenase</keyword>
<comment type="caution">
    <text evidence="9">The sequence shown here is derived from an EMBL/GenBank/DDBJ whole genome shotgun (WGS) entry which is preliminary data.</text>
</comment>
<dbReference type="InterPro" id="IPR023550">
    <property type="entry name" value="PKHD_hydroxylase"/>
</dbReference>
<evidence type="ECO:0000259" key="8">
    <source>
        <dbReference type="PROSITE" id="PS51471"/>
    </source>
</evidence>
<evidence type="ECO:0000256" key="7">
    <source>
        <dbReference type="HAMAP-Rule" id="MF_00657"/>
    </source>
</evidence>
<dbReference type="HAMAP" id="MF_00657">
    <property type="entry name" value="Hydroxyl_YbiX"/>
    <property type="match status" value="1"/>
</dbReference>
<sequence>MILCIEKILPPADLEIVLSKLETAEFIDGKVTAGWHARLVKQNTQLPKSPALTAIREMISVALQRHALFQMAVHPKLIRPVTVSRYQVGMAYGSHVDNAVMHDPVMRSDISMTLFLSDPATYEGGELIIESSQGETSFKLPAGAAVIYPSSSIHRVEEVTQGLRLAAVTWIQSWVRDPSQREILFDLDTVRQTLFETSGKTPAFDLIAKSHANLLRQWLEF</sequence>
<dbReference type="InterPro" id="IPR041097">
    <property type="entry name" value="PKHD_C"/>
</dbReference>
<dbReference type="InterPro" id="IPR044862">
    <property type="entry name" value="Pro_4_hyd_alph_FE2OG_OXY"/>
</dbReference>
<comment type="cofactor">
    <cofactor evidence="1 7">
        <name>L-ascorbate</name>
        <dbReference type="ChEBI" id="CHEBI:38290"/>
    </cofactor>
</comment>
<feature type="domain" description="Fe2OG dioxygenase" evidence="8">
    <location>
        <begin position="77"/>
        <end position="173"/>
    </location>
</feature>
<evidence type="ECO:0000256" key="2">
    <source>
        <dbReference type="ARBA" id="ARBA00022723"/>
    </source>
</evidence>
<dbReference type="Gene3D" id="2.60.120.620">
    <property type="entry name" value="q2cbj1_9rhob like domain"/>
    <property type="match status" value="1"/>
</dbReference>